<dbReference type="Proteomes" id="UP000444960">
    <property type="component" value="Unassembled WGS sequence"/>
</dbReference>
<evidence type="ECO:0000256" key="2">
    <source>
        <dbReference type="ARBA" id="ARBA00022801"/>
    </source>
</evidence>
<evidence type="ECO:0000313" key="9">
    <source>
        <dbReference type="Proteomes" id="UP000444960"/>
    </source>
</evidence>
<evidence type="ECO:0000256" key="3">
    <source>
        <dbReference type="ARBA" id="ARBA00023295"/>
    </source>
</evidence>
<dbReference type="InterPro" id="IPR033132">
    <property type="entry name" value="GH_1_N_CS"/>
</dbReference>
<dbReference type="RefSeq" id="WP_161894601.1">
    <property type="nucleotide sequence ID" value="NZ_BJOV01000002.1"/>
</dbReference>
<comment type="similarity">
    <text evidence="1 4">Belongs to the glycosyl hydrolase 1 family.</text>
</comment>
<evidence type="ECO:0000256" key="4">
    <source>
        <dbReference type="RuleBase" id="RU003690"/>
    </source>
</evidence>
<dbReference type="GO" id="GO:0005975">
    <property type="term" value="P:carbohydrate metabolic process"/>
    <property type="evidence" value="ECO:0007669"/>
    <property type="project" value="InterPro"/>
</dbReference>
<evidence type="ECO:0000256" key="5">
    <source>
        <dbReference type="SAM" id="SignalP"/>
    </source>
</evidence>
<dbReference type="SUPFAM" id="SSF51445">
    <property type="entry name" value="(Trans)glycosidases"/>
    <property type="match status" value="1"/>
</dbReference>
<comment type="caution">
    <text evidence="7">The sequence shown here is derived from an EMBL/GenBank/DDBJ whole genome shotgun (WGS) entry which is preliminary data.</text>
</comment>
<accession>A0A7I9V5S0</accession>
<dbReference type="Gene3D" id="3.20.20.80">
    <property type="entry name" value="Glycosidases"/>
    <property type="match status" value="2"/>
</dbReference>
<proteinExistence type="inferred from homology"/>
<dbReference type="PRINTS" id="PR00131">
    <property type="entry name" value="GLHYDRLASE1"/>
</dbReference>
<reference evidence="9" key="1">
    <citation type="submission" date="2019-06" db="EMBL/GenBank/DDBJ databases">
        <title>Gordonia isolated from sludge of a wastewater treatment plant.</title>
        <authorList>
            <person name="Tamura T."/>
            <person name="Aoyama K."/>
            <person name="Kang Y."/>
            <person name="Saito S."/>
            <person name="Akiyama N."/>
            <person name="Yazawa K."/>
            <person name="Gonoi T."/>
            <person name="Mikami Y."/>
        </authorList>
    </citation>
    <scope>NUCLEOTIDE SEQUENCE [LARGE SCALE GENOMIC DNA]</scope>
    <source>
        <strain evidence="9">NBRC 107696</strain>
    </source>
</reference>
<keyword evidence="5" id="KW-0732">Signal</keyword>
<protein>
    <submittedName>
        <fullName evidence="7">Putative glycosyl hydrolase (Beta-glucosidase)</fullName>
    </submittedName>
</protein>
<dbReference type="PANTHER" id="PTHR10353">
    <property type="entry name" value="GLYCOSYL HYDROLASE"/>
    <property type="match status" value="1"/>
</dbReference>
<keyword evidence="9" id="KW-1185">Reference proteome</keyword>
<dbReference type="GO" id="GO:0008422">
    <property type="term" value="F:beta-glucosidase activity"/>
    <property type="evidence" value="ECO:0007669"/>
    <property type="project" value="TreeGrafter"/>
</dbReference>
<gene>
    <name evidence="6" type="ORF">nbrc107696_12040</name>
    <name evidence="7" type="ORF">nbrc107696_12110</name>
    <name evidence="8" type="ORF">nbrc107696_22150</name>
</gene>
<dbReference type="Pfam" id="PF00232">
    <property type="entry name" value="Glyco_hydro_1"/>
    <property type="match status" value="2"/>
</dbReference>
<dbReference type="OrthoDB" id="9765195at2"/>
<reference evidence="7" key="2">
    <citation type="journal article" date="2020" name="Int. J. Syst. Evol. Microbiol.">
        <title>Gordonia crocea sp. nov. and Gordonia spumicola sp. nov. isolated from sludge of a wastewater treatment plant.</title>
        <authorList>
            <person name="Tamura T."/>
            <person name="Saito S."/>
            <person name="Hamada M."/>
            <person name="Kang Y."/>
            <person name="Hoshino Y."/>
            <person name="Gonoi T."/>
            <person name="Mikami Y."/>
            <person name="Yaguchi T."/>
        </authorList>
    </citation>
    <scope>NUCLEOTIDE SEQUENCE</scope>
    <source>
        <strain evidence="7">NBRC 107696</strain>
    </source>
</reference>
<keyword evidence="2 7" id="KW-0378">Hydrolase</keyword>
<dbReference type="EMBL" id="BJOV01000002">
    <property type="protein sequence ID" value="GEE00758.1"/>
    <property type="molecule type" value="Genomic_DNA"/>
</dbReference>
<dbReference type="PANTHER" id="PTHR10353:SF209">
    <property type="entry name" value="GALACTOLIPID GALACTOSYLTRANSFERASE SFR2, CHLOROPLASTIC"/>
    <property type="match status" value="1"/>
</dbReference>
<dbReference type="EMBL" id="BJOV01000002">
    <property type="protein sequence ID" value="GEE00765.1"/>
    <property type="molecule type" value="Genomic_DNA"/>
</dbReference>
<name>A0A7I9V5S0_9ACTN</name>
<sequence length="434" mass="48596">MTTPPRRILSSAVVAMLLGGLAMLATPPSDARVNAPLPDDFLWGVSASGFQTEGSSPDSNWSRYAASTKVEDPIGTAVDFRHHYREDVERARSMGMKVYRVSIEWSRIEPSPGRIDTRELAYYDDLLAAITGAGMRPMLTLDHWVLPGWIADRGGWADARTAGSWLRHQRMVVDRYAHLSPLWITVNEPTLYIMNEVKFGGISVKDAPTMASRLVAVHRGIYDYIHHRSPGAMVSSTSAYIPAVQTALDVIFQDGVRDKLDYIAFNSYYSLSPAEPAIWTITSDKWKASVAADGIYYAFRDYSERFPGKPLYVVETGMPTEGGKVRPDGYKREDHLRDLVYWTQRARNDGINVMGFNYWSLTDNYEWGSYTPRFGLYTVNVKTDPSLTRHATPAVSAYRDIARANGVGPTYRPSRPASWCSLVQGVRSCVDPVR</sequence>
<dbReference type="InterPro" id="IPR001360">
    <property type="entry name" value="Glyco_hydro_1"/>
</dbReference>
<evidence type="ECO:0000313" key="8">
    <source>
        <dbReference type="EMBL" id="GEE01769.1"/>
    </source>
</evidence>
<dbReference type="EMBL" id="BJOV01000003">
    <property type="protein sequence ID" value="GEE01769.1"/>
    <property type="molecule type" value="Genomic_DNA"/>
</dbReference>
<evidence type="ECO:0000313" key="6">
    <source>
        <dbReference type="EMBL" id="GEE00758.1"/>
    </source>
</evidence>
<evidence type="ECO:0000313" key="7">
    <source>
        <dbReference type="EMBL" id="GEE00765.1"/>
    </source>
</evidence>
<dbReference type="PROSITE" id="PS00653">
    <property type="entry name" value="GLYCOSYL_HYDROL_F1_2"/>
    <property type="match status" value="1"/>
</dbReference>
<organism evidence="7 9">
    <name type="scientific">Gordonia spumicola</name>
    <dbReference type="NCBI Taxonomy" id="589161"/>
    <lineage>
        <taxon>Bacteria</taxon>
        <taxon>Bacillati</taxon>
        <taxon>Actinomycetota</taxon>
        <taxon>Actinomycetes</taxon>
        <taxon>Mycobacteriales</taxon>
        <taxon>Gordoniaceae</taxon>
        <taxon>Gordonia</taxon>
    </lineage>
</organism>
<feature type="signal peptide" evidence="5">
    <location>
        <begin position="1"/>
        <end position="31"/>
    </location>
</feature>
<feature type="chain" id="PRO_5044658223" evidence="5">
    <location>
        <begin position="32"/>
        <end position="434"/>
    </location>
</feature>
<dbReference type="AlphaFoldDB" id="A0A7I9V5S0"/>
<evidence type="ECO:0000256" key="1">
    <source>
        <dbReference type="ARBA" id="ARBA00010838"/>
    </source>
</evidence>
<keyword evidence="3" id="KW-0326">Glycosidase</keyword>
<dbReference type="InterPro" id="IPR017853">
    <property type="entry name" value="GH"/>
</dbReference>